<dbReference type="CDD" id="cd00060">
    <property type="entry name" value="FHA"/>
    <property type="match status" value="1"/>
</dbReference>
<dbReference type="Pfam" id="PF16697">
    <property type="entry name" value="Yop-YscD_cpl"/>
    <property type="match status" value="1"/>
</dbReference>
<feature type="compositionally biased region" description="Low complexity" evidence="2">
    <location>
        <begin position="228"/>
        <end position="257"/>
    </location>
</feature>
<dbReference type="RefSeq" id="WP_244684379.1">
    <property type="nucleotide sequence ID" value="NZ_CP095043.1"/>
</dbReference>
<protein>
    <submittedName>
        <fullName evidence="4">DUF3662 domain-containing protein</fullName>
    </submittedName>
</protein>
<proteinExistence type="predicted"/>
<dbReference type="Pfam" id="PF12401">
    <property type="entry name" value="FhaA_N"/>
    <property type="match status" value="1"/>
</dbReference>
<dbReference type="InterPro" id="IPR008984">
    <property type="entry name" value="SMAD_FHA_dom_sf"/>
</dbReference>
<feature type="domain" description="FHA" evidence="3">
    <location>
        <begin position="146"/>
        <end position="195"/>
    </location>
</feature>
<dbReference type="Gene3D" id="3.30.2320.60">
    <property type="entry name" value="FhaA, phosphopeptide-binding domain (DUF3662)"/>
    <property type="match status" value="1"/>
</dbReference>
<sequence>MGILDSVERGLERAVNGAFARTFRSGVQAVEIASALKRELDIGAVIVDRDRVLAPNRFVARVSPKDAARLQSLGETLENELRSVVTKHASRQNYQLLGQPDVEIRADESITTGVLEIDATRVEGAVDWVAVIEVDGQRHELPRGTTTVGRGSDCGIRITDNAASRKHLELIWDGAAGLARDLGSTNGSKINGQRFREAALAPGIVITIGQTALRFQLVPGRSARAAQSAAQPSARSAAASAAPAPVARATSRAAHPLPAAPLPAAPKQSPASPPKPATQRPRTSPAPSRDSATPDDTPGIDQDFWRGL</sequence>
<dbReference type="Proteomes" id="UP000831775">
    <property type="component" value="Chromosome"/>
</dbReference>
<dbReference type="SMART" id="SM00240">
    <property type="entry name" value="FHA"/>
    <property type="match status" value="1"/>
</dbReference>
<accession>A0ABY4FSZ4</accession>
<dbReference type="Gene3D" id="2.60.200.20">
    <property type="match status" value="1"/>
</dbReference>
<dbReference type="PROSITE" id="PS50006">
    <property type="entry name" value="FHA_DOMAIN"/>
    <property type="match status" value="1"/>
</dbReference>
<evidence type="ECO:0000313" key="5">
    <source>
        <dbReference type="Proteomes" id="UP000831775"/>
    </source>
</evidence>
<gene>
    <name evidence="4" type="ORF">MUN76_10030</name>
</gene>
<dbReference type="InterPro" id="IPR042287">
    <property type="entry name" value="FhaA_N_sf"/>
</dbReference>
<dbReference type="SUPFAM" id="SSF49879">
    <property type="entry name" value="SMAD/FHA domain"/>
    <property type="match status" value="1"/>
</dbReference>
<dbReference type="InterPro" id="IPR000253">
    <property type="entry name" value="FHA_dom"/>
</dbReference>
<evidence type="ECO:0000256" key="1">
    <source>
        <dbReference type="ARBA" id="ARBA00022553"/>
    </source>
</evidence>
<organism evidence="4 5">
    <name type="scientific">Leucobacter rhizosphaerae</name>
    <dbReference type="NCBI Taxonomy" id="2932245"/>
    <lineage>
        <taxon>Bacteria</taxon>
        <taxon>Bacillati</taxon>
        <taxon>Actinomycetota</taxon>
        <taxon>Actinomycetes</taxon>
        <taxon>Micrococcales</taxon>
        <taxon>Microbacteriaceae</taxon>
        <taxon>Leucobacter</taxon>
    </lineage>
</organism>
<feature type="region of interest" description="Disordered" evidence="2">
    <location>
        <begin position="228"/>
        <end position="308"/>
    </location>
</feature>
<dbReference type="EMBL" id="CP095043">
    <property type="protein sequence ID" value="UOQ59393.1"/>
    <property type="molecule type" value="Genomic_DNA"/>
</dbReference>
<evidence type="ECO:0000256" key="2">
    <source>
        <dbReference type="SAM" id="MobiDB-lite"/>
    </source>
</evidence>
<name>A0ABY4FSZ4_9MICO</name>
<keyword evidence="5" id="KW-1185">Reference proteome</keyword>
<keyword evidence="1" id="KW-0597">Phosphoprotein</keyword>
<dbReference type="InterPro" id="IPR032030">
    <property type="entry name" value="YscD_cytoplasmic_dom"/>
</dbReference>
<reference evidence="4 5" key="1">
    <citation type="submission" date="2022-04" db="EMBL/GenBank/DDBJ databases">
        <title>Leucobacter sp. isolated from rhizosphere of onion.</title>
        <authorList>
            <person name="Won M."/>
            <person name="Lee C.-M."/>
            <person name="Woen H.-Y."/>
            <person name="Kwon S.-W."/>
        </authorList>
    </citation>
    <scope>NUCLEOTIDE SEQUENCE [LARGE SCALE GENOMIC DNA]</scope>
    <source>
        <strain evidence="4 5">H25R-14</strain>
    </source>
</reference>
<dbReference type="InterPro" id="IPR022128">
    <property type="entry name" value="FhaA_N"/>
</dbReference>
<evidence type="ECO:0000259" key="3">
    <source>
        <dbReference type="PROSITE" id="PS50006"/>
    </source>
</evidence>
<evidence type="ECO:0000313" key="4">
    <source>
        <dbReference type="EMBL" id="UOQ59393.1"/>
    </source>
</evidence>